<dbReference type="InterPro" id="IPR008271">
    <property type="entry name" value="Ser/Thr_kinase_AS"/>
</dbReference>
<keyword evidence="1 3" id="KW-0547">Nucleotide-binding</keyword>
<dbReference type="Proteomes" id="UP001165267">
    <property type="component" value="Unassembled WGS sequence"/>
</dbReference>
<dbReference type="PANTHER" id="PTHR44167:SF18">
    <property type="entry name" value="PROTEIN KINASE DOMAIN-CONTAINING PROTEIN"/>
    <property type="match status" value="1"/>
</dbReference>
<sequence>MTSVSNFVETQLGCRLSAGLATSNTTGLATVAANAPRRLNSYLYDAVVGLYQEIRLDGRLSENDLNLLLDLSEQSRQITSSPLTQNALEEFGFMCRRYMQLLNNSTQTNAPQIMNKQVANSAFPNAVPKHTLIATNGQLFEHYTWINSTELVRMNSRYSSVNGLQALKIDKEKIHTRYGATERLAKCAVGKGSYGVARLGRSVNDDQYIVVKKSHPRYTDELPQALLKIIKPKKVAVIPHLNDGSLAGVSKVYASHLAASTASSRSVSGASSFSYLELGVADLHGFIVDFNLLRFVVEGGLSSEGLGYELLHDMCVSLVRNTSKQKSKSEKNALILAQIDRLNQSPFTNPYKVRRFLNRLAYQMLECVQQMHNRNVAHNDIKPNNFVLANHDGKLRVKLIDFDMNSAIKQTADIPLVTSTELYSALQSLAFEADLDPESRDAYAVGCSIHQICGDAPIEIAGLRNRIKSETLEFMGIDMKSVEDRQRVEIMQKIIPELASLSQVADLLCQPDTEKRYSVGQAMENIVFSQSNSMVSESEFSELAITALRDGGLISKEFKERLFPPGNQEAAIFNELEISRANKKTARDYLLKQFTDEYGERELMERLQCVDQAVC</sequence>
<keyword evidence="2 3" id="KW-0067">ATP-binding</keyword>
<dbReference type="SMART" id="SM00220">
    <property type="entry name" value="S_TKc"/>
    <property type="match status" value="1"/>
</dbReference>
<evidence type="ECO:0000256" key="3">
    <source>
        <dbReference type="PROSITE-ProRule" id="PRU10141"/>
    </source>
</evidence>
<gene>
    <name evidence="5" type="ORF">NSP04_02500</name>
</gene>
<name>A0ABT1XE43_9BURK</name>
<organism evidence="5 6">
    <name type="scientific">Limnobacter parvus</name>
    <dbReference type="NCBI Taxonomy" id="2939690"/>
    <lineage>
        <taxon>Bacteria</taxon>
        <taxon>Pseudomonadati</taxon>
        <taxon>Pseudomonadota</taxon>
        <taxon>Betaproteobacteria</taxon>
        <taxon>Burkholderiales</taxon>
        <taxon>Burkholderiaceae</taxon>
        <taxon>Limnobacter</taxon>
    </lineage>
</organism>
<protein>
    <recommendedName>
        <fullName evidence="4">Protein kinase domain-containing protein</fullName>
    </recommendedName>
</protein>
<dbReference type="PROSITE" id="PS00107">
    <property type="entry name" value="PROTEIN_KINASE_ATP"/>
    <property type="match status" value="1"/>
</dbReference>
<dbReference type="RefSeq" id="WP_257510763.1">
    <property type="nucleotide sequence ID" value="NZ_JANKHG010000014.1"/>
</dbReference>
<feature type="binding site" evidence="3">
    <location>
        <position position="213"/>
    </location>
    <ligand>
        <name>ATP</name>
        <dbReference type="ChEBI" id="CHEBI:30616"/>
    </ligand>
</feature>
<dbReference type="PROSITE" id="PS50011">
    <property type="entry name" value="PROTEIN_KINASE_DOM"/>
    <property type="match status" value="1"/>
</dbReference>
<proteinExistence type="predicted"/>
<feature type="domain" description="Protein kinase" evidence="4">
    <location>
        <begin position="183"/>
        <end position="528"/>
    </location>
</feature>
<evidence type="ECO:0000256" key="1">
    <source>
        <dbReference type="ARBA" id="ARBA00022741"/>
    </source>
</evidence>
<dbReference type="Pfam" id="PF00069">
    <property type="entry name" value="Pkinase"/>
    <property type="match status" value="1"/>
</dbReference>
<dbReference type="PROSITE" id="PS00108">
    <property type="entry name" value="PROTEIN_KINASE_ST"/>
    <property type="match status" value="1"/>
</dbReference>
<keyword evidence="6" id="KW-1185">Reference proteome</keyword>
<dbReference type="Gene3D" id="1.10.510.10">
    <property type="entry name" value="Transferase(Phosphotransferase) domain 1"/>
    <property type="match status" value="1"/>
</dbReference>
<dbReference type="InterPro" id="IPR011009">
    <property type="entry name" value="Kinase-like_dom_sf"/>
</dbReference>
<dbReference type="SUPFAM" id="SSF56112">
    <property type="entry name" value="Protein kinase-like (PK-like)"/>
    <property type="match status" value="1"/>
</dbReference>
<evidence type="ECO:0000256" key="2">
    <source>
        <dbReference type="ARBA" id="ARBA00022840"/>
    </source>
</evidence>
<accession>A0ABT1XE43</accession>
<evidence type="ECO:0000313" key="5">
    <source>
        <dbReference type="EMBL" id="MCR2745515.1"/>
    </source>
</evidence>
<evidence type="ECO:0000259" key="4">
    <source>
        <dbReference type="PROSITE" id="PS50011"/>
    </source>
</evidence>
<reference evidence="5" key="1">
    <citation type="submission" date="2022-07" db="EMBL/GenBank/DDBJ databases">
        <authorList>
            <person name="Xamxidin M."/>
        </authorList>
    </citation>
    <scope>NUCLEOTIDE SEQUENCE</scope>
    <source>
        <strain evidence="5">YS8-69</strain>
    </source>
</reference>
<dbReference type="InterPro" id="IPR000719">
    <property type="entry name" value="Prot_kinase_dom"/>
</dbReference>
<dbReference type="InterPro" id="IPR017441">
    <property type="entry name" value="Protein_kinase_ATP_BS"/>
</dbReference>
<dbReference type="EMBL" id="JANKHG010000014">
    <property type="protein sequence ID" value="MCR2745515.1"/>
    <property type="molecule type" value="Genomic_DNA"/>
</dbReference>
<comment type="caution">
    <text evidence="5">The sequence shown here is derived from an EMBL/GenBank/DDBJ whole genome shotgun (WGS) entry which is preliminary data.</text>
</comment>
<dbReference type="PANTHER" id="PTHR44167">
    <property type="entry name" value="OVARIAN-SPECIFIC SERINE/THREONINE-PROTEIN KINASE LOK-RELATED"/>
    <property type="match status" value="1"/>
</dbReference>
<evidence type="ECO:0000313" key="6">
    <source>
        <dbReference type="Proteomes" id="UP001165267"/>
    </source>
</evidence>